<dbReference type="OrthoDB" id="9808408at2"/>
<keyword evidence="6" id="KW-0067">ATP-binding</keyword>
<reference evidence="9 10" key="1">
    <citation type="submission" date="2019-05" db="EMBL/GenBank/DDBJ databases">
        <title>Draft genome sequence of Actinomadura sp. 14C53.</title>
        <authorList>
            <person name="Saricaoglu S."/>
            <person name="Isik K."/>
        </authorList>
    </citation>
    <scope>NUCLEOTIDE SEQUENCE [LARGE SCALE GENOMIC DNA]</scope>
    <source>
        <strain evidence="9 10">14C53</strain>
    </source>
</reference>
<dbReference type="GO" id="GO:0004673">
    <property type="term" value="F:protein histidine kinase activity"/>
    <property type="evidence" value="ECO:0007669"/>
    <property type="project" value="UniProtKB-EC"/>
</dbReference>
<dbReference type="InterPro" id="IPR036890">
    <property type="entry name" value="HATPase_C_sf"/>
</dbReference>
<dbReference type="InterPro" id="IPR003594">
    <property type="entry name" value="HATPase_dom"/>
</dbReference>
<dbReference type="Proteomes" id="UP000309174">
    <property type="component" value="Unassembled WGS sequence"/>
</dbReference>
<keyword evidence="10" id="KW-1185">Reference proteome</keyword>
<evidence type="ECO:0000256" key="4">
    <source>
        <dbReference type="ARBA" id="ARBA00022741"/>
    </source>
</evidence>
<evidence type="ECO:0000259" key="8">
    <source>
        <dbReference type="Pfam" id="PF02518"/>
    </source>
</evidence>
<evidence type="ECO:0000256" key="6">
    <source>
        <dbReference type="ARBA" id="ARBA00022840"/>
    </source>
</evidence>
<feature type="region of interest" description="Disordered" evidence="7">
    <location>
        <begin position="69"/>
        <end position="122"/>
    </location>
</feature>
<dbReference type="PANTHER" id="PTHR44936:SF10">
    <property type="entry name" value="SENSOR PROTEIN RSTB"/>
    <property type="match status" value="1"/>
</dbReference>
<dbReference type="AlphaFoldDB" id="A0A5C4JKZ6"/>
<comment type="caution">
    <text evidence="9">The sequence shown here is derived from an EMBL/GenBank/DDBJ whole genome shotgun (WGS) entry which is preliminary data.</text>
</comment>
<organism evidence="9 10">
    <name type="scientific">Actinomadura soli</name>
    <dbReference type="NCBI Taxonomy" id="2508997"/>
    <lineage>
        <taxon>Bacteria</taxon>
        <taxon>Bacillati</taxon>
        <taxon>Actinomycetota</taxon>
        <taxon>Actinomycetes</taxon>
        <taxon>Streptosporangiales</taxon>
        <taxon>Thermomonosporaceae</taxon>
        <taxon>Actinomadura</taxon>
    </lineage>
</organism>
<accession>A0A5C4JKZ6</accession>
<evidence type="ECO:0000256" key="1">
    <source>
        <dbReference type="ARBA" id="ARBA00000085"/>
    </source>
</evidence>
<keyword evidence="3" id="KW-0808">Transferase</keyword>
<evidence type="ECO:0000313" key="9">
    <source>
        <dbReference type="EMBL" id="TMR06564.1"/>
    </source>
</evidence>
<dbReference type="PANTHER" id="PTHR44936">
    <property type="entry name" value="SENSOR PROTEIN CREC"/>
    <property type="match status" value="1"/>
</dbReference>
<sequence length="122" mass="12860">MCPAWSATLWRRVPCPHALDTHLQDPAVVHGSRPRLLRLLSNLVVNAERHARTRIEVSVTTENDHAALQVIDDGPGIPAADANWSSAASTAAPTPAAPIPRAPASARRSPARSPTPTTAPCG</sequence>
<dbReference type="Pfam" id="PF02518">
    <property type="entry name" value="HATPase_c"/>
    <property type="match status" value="1"/>
</dbReference>
<dbReference type="EC" id="2.7.13.3" evidence="2"/>
<dbReference type="SUPFAM" id="SSF55874">
    <property type="entry name" value="ATPase domain of HSP90 chaperone/DNA topoisomerase II/histidine kinase"/>
    <property type="match status" value="1"/>
</dbReference>
<evidence type="ECO:0000256" key="3">
    <source>
        <dbReference type="ARBA" id="ARBA00022679"/>
    </source>
</evidence>
<dbReference type="InterPro" id="IPR050980">
    <property type="entry name" value="2C_sensor_his_kinase"/>
</dbReference>
<proteinExistence type="predicted"/>
<evidence type="ECO:0000256" key="2">
    <source>
        <dbReference type="ARBA" id="ARBA00012438"/>
    </source>
</evidence>
<protein>
    <recommendedName>
        <fullName evidence="2">histidine kinase</fullName>
        <ecNumber evidence="2">2.7.13.3</ecNumber>
    </recommendedName>
</protein>
<evidence type="ECO:0000256" key="5">
    <source>
        <dbReference type="ARBA" id="ARBA00022777"/>
    </source>
</evidence>
<name>A0A5C4JKZ6_9ACTN</name>
<feature type="domain" description="Histidine kinase/HSP90-like ATPase" evidence="8">
    <location>
        <begin position="33"/>
        <end position="82"/>
    </location>
</feature>
<feature type="compositionally biased region" description="Low complexity" evidence="7">
    <location>
        <begin position="102"/>
        <end position="122"/>
    </location>
</feature>
<dbReference type="EMBL" id="VCKW01000013">
    <property type="protein sequence ID" value="TMR06564.1"/>
    <property type="molecule type" value="Genomic_DNA"/>
</dbReference>
<gene>
    <name evidence="9" type="ORF">ETD83_04125</name>
</gene>
<keyword evidence="5" id="KW-0418">Kinase</keyword>
<dbReference type="GO" id="GO:0005524">
    <property type="term" value="F:ATP binding"/>
    <property type="evidence" value="ECO:0007669"/>
    <property type="project" value="UniProtKB-KW"/>
</dbReference>
<comment type="catalytic activity">
    <reaction evidence="1">
        <text>ATP + protein L-histidine = ADP + protein N-phospho-L-histidine.</text>
        <dbReference type="EC" id="2.7.13.3"/>
    </reaction>
</comment>
<evidence type="ECO:0000256" key="7">
    <source>
        <dbReference type="SAM" id="MobiDB-lite"/>
    </source>
</evidence>
<dbReference type="Gene3D" id="3.30.565.10">
    <property type="entry name" value="Histidine kinase-like ATPase, C-terminal domain"/>
    <property type="match status" value="1"/>
</dbReference>
<evidence type="ECO:0000313" key="10">
    <source>
        <dbReference type="Proteomes" id="UP000309174"/>
    </source>
</evidence>
<keyword evidence="4" id="KW-0547">Nucleotide-binding</keyword>
<feature type="compositionally biased region" description="Low complexity" evidence="7">
    <location>
        <begin position="78"/>
        <end position="94"/>
    </location>
</feature>
<dbReference type="CDD" id="cd00075">
    <property type="entry name" value="HATPase"/>
    <property type="match status" value="1"/>
</dbReference>